<feature type="transmembrane region" description="Helical" evidence="6">
    <location>
        <begin position="213"/>
        <end position="233"/>
    </location>
</feature>
<keyword evidence="3 6" id="KW-1133">Transmembrane helix</keyword>
<evidence type="ECO:0000256" key="5">
    <source>
        <dbReference type="SAM" id="MobiDB-lite"/>
    </source>
</evidence>
<keyword evidence="4 6" id="KW-0472">Membrane</keyword>
<dbReference type="GO" id="GO:0004930">
    <property type="term" value="F:G protein-coupled receptor activity"/>
    <property type="evidence" value="ECO:0007669"/>
    <property type="project" value="InterPro"/>
</dbReference>
<sequence>MAKAHEHVERASGPDKEVGTHSSGDERSNEQRTPDCPTYWNRTFATLPHPASDGRRWIIASPHLYPRPQAHHTAAAQTTTMSNTTSTCPAPFLAAANYPATGGYIHGRSCSSIAPGTSCCLPCPATQYIYSRSFPNNLQIAYWFNVPSLVFEILLLATFLILSREVSHTHYLSINLVIAMIMLQVSFIIPLGTKPSQCYDAITPRDMHSSLSCAWTGALLVAGAMAIAVWIMLRSIWMHLRICWDVRSIQSDSKRWFFAAHVLGWGIPAVFLAVELTVTGVSYRIGGSCLPNQEKAFATWFGWLIAFGGVGALVQFVTTGFCVGVYLKEVMNPKSQTRTTTGAGSSAARSEENVEPNMTSYFVDPEDQKKLAWSRVRKILRAQWRSMVLCTVLVILLIYYGVVFVQQTSSAFTNVSPSQARKLQAWAICIVINQGDKRNCGPAAKALGLSEGSIVATYYMAAFVGIFAFTLMFRSSMLKGWLFFIRHPRRAMRNPSIGEQPFFMLDSAGTKRKSFGRPLESEKRRAGSDSGARLSIEEPMPTMPYYHASSREPTNSHDVGILPDSRNTSINEITPPMTRPPSFVPRNDSMTLGPIPEAGNVSRRHVGPEMGVFEADPYDVPKRVRKGGGGGGDKEMDFV</sequence>
<dbReference type="Pfam" id="PF00002">
    <property type="entry name" value="7tm_2"/>
    <property type="match status" value="1"/>
</dbReference>
<feature type="transmembrane region" description="Helical" evidence="6">
    <location>
        <begin position="174"/>
        <end position="193"/>
    </location>
</feature>
<feature type="domain" description="G-protein coupled receptors family 2 profile 2" evidence="7">
    <location>
        <begin position="134"/>
        <end position="305"/>
    </location>
</feature>
<evidence type="ECO:0000313" key="9">
    <source>
        <dbReference type="Proteomes" id="UP000070133"/>
    </source>
</evidence>
<dbReference type="OrthoDB" id="408743at2759"/>
<proteinExistence type="predicted"/>
<dbReference type="Proteomes" id="UP000070133">
    <property type="component" value="Unassembled WGS sequence"/>
</dbReference>
<evidence type="ECO:0000256" key="1">
    <source>
        <dbReference type="ARBA" id="ARBA00004141"/>
    </source>
</evidence>
<dbReference type="InterPro" id="IPR000832">
    <property type="entry name" value="GPCR_2_secretin-like"/>
</dbReference>
<dbReference type="InterPro" id="IPR053247">
    <property type="entry name" value="GPCR_GPR1/git3-like"/>
</dbReference>
<comment type="subcellular location">
    <subcellularLocation>
        <location evidence="1">Membrane</location>
        <topology evidence="1">Multi-pass membrane protein</topology>
    </subcellularLocation>
</comment>
<comment type="caution">
    <text evidence="8">The sequence shown here is derived from an EMBL/GenBank/DDBJ whole genome shotgun (WGS) entry which is preliminary data.</text>
</comment>
<feature type="transmembrane region" description="Helical" evidence="6">
    <location>
        <begin position="458"/>
        <end position="484"/>
    </location>
</feature>
<dbReference type="STRING" id="321146.A0A139HRG4"/>
<dbReference type="GO" id="GO:0016020">
    <property type="term" value="C:membrane"/>
    <property type="evidence" value="ECO:0007669"/>
    <property type="project" value="UniProtKB-SubCell"/>
</dbReference>
<accession>A0A139HRG4</accession>
<feature type="transmembrane region" description="Helical" evidence="6">
    <location>
        <begin position="300"/>
        <end position="327"/>
    </location>
</feature>
<dbReference type="EMBL" id="LFZN01000015">
    <property type="protein sequence ID" value="KXT05075.1"/>
    <property type="molecule type" value="Genomic_DNA"/>
</dbReference>
<feature type="transmembrane region" description="Helical" evidence="6">
    <location>
        <begin position="140"/>
        <end position="162"/>
    </location>
</feature>
<dbReference type="Gene3D" id="1.20.1070.10">
    <property type="entry name" value="Rhodopsin 7-helix transmembrane proteins"/>
    <property type="match status" value="1"/>
</dbReference>
<evidence type="ECO:0000256" key="6">
    <source>
        <dbReference type="SAM" id="Phobius"/>
    </source>
</evidence>
<keyword evidence="9" id="KW-1185">Reference proteome</keyword>
<feature type="compositionally biased region" description="Basic and acidic residues" evidence="5">
    <location>
        <begin position="1"/>
        <end position="33"/>
    </location>
</feature>
<feature type="region of interest" description="Disordered" evidence="5">
    <location>
        <begin position="612"/>
        <end position="639"/>
    </location>
</feature>
<evidence type="ECO:0000256" key="4">
    <source>
        <dbReference type="ARBA" id="ARBA00023136"/>
    </source>
</evidence>
<dbReference type="GO" id="GO:0007166">
    <property type="term" value="P:cell surface receptor signaling pathway"/>
    <property type="evidence" value="ECO:0007669"/>
    <property type="project" value="InterPro"/>
</dbReference>
<gene>
    <name evidence="8" type="ORF">AC578_7536</name>
</gene>
<protein>
    <recommendedName>
        <fullName evidence="7">G-protein coupled receptors family 2 profile 2 domain-containing protein</fullName>
    </recommendedName>
</protein>
<evidence type="ECO:0000313" key="8">
    <source>
        <dbReference type="EMBL" id="KXT05075.1"/>
    </source>
</evidence>
<reference evidence="8 9" key="1">
    <citation type="submission" date="2015-07" db="EMBL/GenBank/DDBJ databases">
        <title>Comparative genomics of the Sigatoka disease complex on banana suggests a link between parallel evolutionary changes in Pseudocercospora fijiensis and Pseudocercospora eumusae and increased virulence on the banana host.</title>
        <authorList>
            <person name="Chang T.-C."/>
            <person name="Salvucci A."/>
            <person name="Crous P.W."/>
            <person name="Stergiopoulos I."/>
        </authorList>
    </citation>
    <scope>NUCLEOTIDE SEQUENCE [LARGE SCALE GENOMIC DNA]</scope>
    <source>
        <strain evidence="8 9">CBS 114824</strain>
    </source>
</reference>
<evidence type="ECO:0000256" key="2">
    <source>
        <dbReference type="ARBA" id="ARBA00022692"/>
    </source>
</evidence>
<dbReference type="PANTHER" id="PTHR42058:SF1">
    <property type="entry name" value="G-PROTEIN COUPLED RECEPTORS FAMILY 2 PROFILE 2 DOMAIN-CONTAINING PROTEIN"/>
    <property type="match status" value="1"/>
</dbReference>
<keyword evidence="2 6" id="KW-0812">Transmembrane</keyword>
<evidence type="ECO:0000256" key="3">
    <source>
        <dbReference type="ARBA" id="ARBA00022989"/>
    </source>
</evidence>
<dbReference type="PROSITE" id="PS50261">
    <property type="entry name" value="G_PROTEIN_RECEP_F2_4"/>
    <property type="match status" value="1"/>
</dbReference>
<feature type="region of interest" description="Disordered" evidence="5">
    <location>
        <begin position="565"/>
        <end position="586"/>
    </location>
</feature>
<dbReference type="InterPro" id="IPR017981">
    <property type="entry name" value="GPCR_2-like_7TM"/>
</dbReference>
<dbReference type="PANTHER" id="PTHR42058">
    <property type="entry name" value="G_PROTEIN_RECEP_F2_4 DOMAIN-CONTAINING PROTEIN"/>
    <property type="match status" value="1"/>
</dbReference>
<feature type="transmembrane region" description="Helical" evidence="6">
    <location>
        <begin position="384"/>
        <end position="405"/>
    </location>
</feature>
<dbReference type="AlphaFoldDB" id="A0A139HRG4"/>
<feature type="region of interest" description="Disordered" evidence="5">
    <location>
        <begin position="513"/>
        <end position="536"/>
    </location>
</feature>
<organism evidence="8 9">
    <name type="scientific">Pseudocercospora eumusae</name>
    <dbReference type="NCBI Taxonomy" id="321146"/>
    <lineage>
        <taxon>Eukaryota</taxon>
        <taxon>Fungi</taxon>
        <taxon>Dikarya</taxon>
        <taxon>Ascomycota</taxon>
        <taxon>Pezizomycotina</taxon>
        <taxon>Dothideomycetes</taxon>
        <taxon>Dothideomycetidae</taxon>
        <taxon>Mycosphaerellales</taxon>
        <taxon>Mycosphaerellaceae</taxon>
        <taxon>Pseudocercospora</taxon>
    </lineage>
</organism>
<feature type="transmembrane region" description="Helical" evidence="6">
    <location>
        <begin position="256"/>
        <end position="274"/>
    </location>
</feature>
<evidence type="ECO:0000259" key="7">
    <source>
        <dbReference type="PROSITE" id="PS50261"/>
    </source>
</evidence>
<name>A0A139HRG4_9PEZI</name>
<feature type="region of interest" description="Disordered" evidence="5">
    <location>
        <begin position="1"/>
        <end position="39"/>
    </location>
</feature>